<organism evidence="2 3">
    <name type="scientific">Pedobacter ginsengisoli</name>
    <dbReference type="NCBI Taxonomy" id="363852"/>
    <lineage>
        <taxon>Bacteria</taxon>
        <taxon>Pseudomonadati</taxon>
        <taxon>Bacteroidota</taxon>
        <taxon>Sphingobacteriia</taxon>
        <taxon>Sphingobacteriales</taxon>
        <taxon>Sphingobacteriaceae</taxon>
        <taxon>Pedobacter</taxon>
    </lineage>
</organism>
<evidence type="ECO:0000313" key="3">
    <source>
        <dbReference type="Proteomes" id="UP000223749"/>
    </source>
</evidence>
<sequence length="67" mass="7645">MKSNKIKTQAEQKESNHTTESTPSRHAEVTEKASKCSESLLNLLAEIITENIVRKIRNGCNRIYKDQ</sequence>
<evidence type="ECO:0000313" key="2">
    <source>
        <dbReference type="EMBL" id="ATP55532.1"/>
    </source>
</evidence>
<protein>
    <submittedName>
        <fullName evidence="2">Uncharacterized protein</fullName>
    </submittedName>
</protein>
<dbReference type="KEGG" id="pgs:CPT03_03175"/>
<proteinExistence type="predicted"/>
<gene>
    <name evidence="2" type="ORF">CPT03_03175</name>
</gene>
<evidence type="ECO:0000256" key="1">
    <source>
        <dbReference type="SAM" id="MobiDB-lite"/>
    </source>
</evidence>
<dbReference type="Proteomes" id="UP000223749">
    <property type="component" value="Chromosome"/>
</dbReference>
<dbReference type="RefSeq" id="WP_099437480.1">
    <property type="nucleotide sequence ID" value="NZ_CP024091.1"/>
</dbReference>
<keyword evidence="3" id="KW-1185">Reference proteome</keyword>
<name>A0A2D1U1P2_9SPHI</name>
<feature type="compositionally biased region" description="Basic and acidic residues" evidence="1">
    <location>
        <begin position="8"/>
        <end position="32"/>
    </location>
</feature>
<dbReference type="AlphaFoldDB" id="A0A2D1U1P2"/>
<dbReference type="EMBL" id="CP024091">
    <property type="protein sequence ID" value="ATP55532.1"/>
    <property type="molecule type" value="Genomic_DNA"/>
</dbReference>
<feature type="region of interest" description="Disordered" evidence="1">
    <location>
        <begin position="1"/>
        <end position="32"/>
    </location>
</feature>
<accession>A0A2D1U1P2</accession>
<reference evidence="2 3" key="1">
    <citation type="submission" date="2017-10" db="EMBL/GenBank/DDBJ databases">
        <title>Whole genome of Pedobacter ginsengisoli T01R-27 isolated from tomato rhizosphere.</title>
        <authorList>
            <person name="Weon H.-Y."/>
            <person name="Lee S.A."/>
            <person name="Sang M.K."/>
            <person name="Song J."/>
        </authorList>
    </citation>
    <scope>NUCLEOTIDE SEQUENCE [LARGE SCALE GENOMIC DNA]</scope>
    <source>
        <strain evidence="2 3">T01R-27</strain>
    </source>
</reference>